<reference evidence="8" key="1">
    <citation type="journal article" date="2019" name="Int. J. Syst. Evol. Microbiol.">
        <title>The Global Catalogue of Microorganisms (GCM) 10K type strain sequencing project: providing services to taxonomists for standard genome sequencing and annotation.</title>
        <authorList>
            <consortium name="The Broad Institute Genomics Platform"/>
            <consortium name="The Broad Institute Genome Sequencing Center for Infectious Disease"/>
            <person name="Wu L."/>
            <person name="Ma J."/>
        </authorList>
    </citation>
    <scope>NUCLEOTIDE SEQUENCE [LARGE SCALE GENOMIC DNA]</scope>
    <source>
        <strain evidence="8">KCTC 19812</strain>
    </source>
</reference>
<keyword evidence="8" id="KW-1185">Reference proteome</keyword>
<evidence type="ECO:0000313" key="8">
    <source>
        <dbReference type="Proteomes" id="UP001597414"/>
    </source>
</evidence>
<dbReference type="Gene3D" id="1.10.10.10">
    <property type="entry name" value="Winged helix-like DNA-binding domain superfamily/Winged helix DNA-binding domain"/>
    <property type="match status" value="1"/>
</dbReference>
<dbReference type="SMART" id="SM00347">
    <property type="entry name" value="HTH_MARR"/>
    <property type="match status" value="1"/>
</dbReference>
<protein>
    <submittedName>
        <fullName evidence="7">MarR family winged helix-turn-helix transcriptional regulator</fullName>
    </submittedName>
</protein>
<evidence type="ECO:0000256" key="4">
    <source>
        <dbReference type="ARBA" id="ARBA00023125"/>
    </source>
</evidence>
<dbReference type="Proteomes" id="UP001597414">
    <property type="component" value="Unassembled WGS sequence"/>
</dbReference>
<dbReference type="SUPFAM" id="SSF46785">
    <property type="entry name" value="Winged helix' DNA-binding domain"/>
    <property type="match status" value="1"/>
</dbReference>
<dbReference type="PROSITE" id="PS50995">
    <property type="entry name" value="HTH_MARR_2"/>
    <property type="match status" value="1"/>
</dbReference>
<dbReference type="InterPro" id="IPR036390">
    <property type="entry name" value="WH_DNA-bd_sf"/>
</dbReference>
<proteinExistence type="predicted"/>
<evidence type="ECO:0000256" key="5">
    <source>
        <dbReference type="ARBA" id="ARBA00023163"/>
    </source>
</evidence>
<dbReference type="PANTHER" id="PTHR33164:SF5">
    <property type="entry name" value="ORGANIC HYDROPEROXIDE RESISTANCE TRANSCRIPTIONAL REGULATOR"/>
    <property type="match status" value="1"/>
</dbReference>
<dbReference type="Pfam" id="PF22381">
    <property type="entry name" value="Staph_reg_Sar_Rot"/>
    <property type="match status" value="1"/>
</dbReference>
<accession>A0ABW5B8N3</accession>
<keyword evidence="2" id="KW-0963">Cytoplasm</keyword>
<name>A0ABW5B8N3_9BACT</name>
<evidence type="ECO:0000259" key="6">
    <source>
        <dbReference type="PROSITE" id="PS50995"/>
    </source>
</evidence>
<dbReference type="InterPro" id="IPR000835">
    <property type="entry name" value="HTH_MarR-typ"/>
</dbReference>
<dbReference type="EMBL" id="JBHUIV010000018">
    <property type="protein sequence ID" value="MFD2202487.1"/>
    <property type="molecule type" value="Genomic_DNA"/>
</dbReference>
<comment type="caution">
    <text evidence="7">The sequence shown here is derived from an EMBL/GenBank/DDBJ whole genome shotgun (WGS) entry which is preliminary data.</text>
</comment>
<evidence type="ECO:0000256" key="3">
    <source>
        <dbReference type="ARBA" id="ARBA00023015"/>
    </source>
</evidence>
<evidence type="ECO:0000313" key="7">
    <source>
        <dbReference type="EMBL" id="MFD2202487.1"/>
    </source>
</evidence>
<keyword evidence="5" id="KW-0804">Transcription</keyword>
<sequence>MEHLKLENQVCFPFYAISRLIIRAYQPYLDKLGVTYPQYLTLLVLWEKDRVSVQYITDKLILNTNTVTPMLKRMESMGLIKREKANDDERKVMIYLTRQGRELKKAAALVPEKLMENMGDMEVELEELVSMRDKIQEWINCLGNPK</sequence>
<dbReference type="InterPro" id="IPR055166">
    <property type="entry name" value="Transc_reg_Sar_Rot_HTH"/>
</dbReference>
<dbReference type="InterPro" id="IPR036388">
    <property type="entry name" value="WH-like_DNA-bd_sf"/>
</dbReference>
<feature type="domain" description="HTH marR-type" evidence="6">
    <location>
        <begin position="7"/>
        <end position="137"/>
    </location>
</feature>
<evidence type="ECO:0000256" key="2">
    <source>
        <dbReference type="ARBA" id="ARBA00022490"/>
    </source>
</evidence>
<dbReference type="RefSeq" id="WP_380803452.1">
    <property type="nucleotide sequence ID" value="NZ_JBHUIV010000018.1"/>
</dbReference>
<organism evidence="7 8">
    <name type="scientific">Shivajiella indica</name>
    <dbReference type="NCBI Taxonomy" id="872115"/>
    <lineage>
        <taxon>Bacteria</taxon>
        <taxon>Pseudomonadati</taxon>
        <taxon>Bacteroidota</taxon>
        <taxon>Cytophagia</taxon>
        <taxon>Cytophagales</taxon>
        <taxon>Cyclobacteriaceae</taxon>
        <taxon>Shivajiella</taxon>
    </lineage>
</organism>
<keyword evidence="4" id="KW-0238">DNA-binding</keyword>
<gene>
    <name evidence="7" type="ORF">ACFSKV_13005</name>
</gene>
<dbReference type="PANTHER" id="PTHR33164">
    <property type="entry name" value="TRANSCRIPTIONAL REGULATOR, MARR FAMILY"/>
    <property type="match status" value="1"/>
</dbReference>
<keyword evidence="3" id="KW-0805">Transcription regulation</keyword>
<dbReference type="InterPro" id="IPR039422">
    <property type="entry name" value="MarR/SlyA-like"/>
</dbReference>
<comment type="subcellular location">
    <subcellularLocation>
        <location evidence="1">Cytoplasm</location>
    </subcellularLocation>
</comment>
<evidence type="ECO:0000256" key="1">
    <source>
        <dbReference type="ARBA" id="ARBA00004496"/>
    </source>
</evidence>